<proteinExistence type="predicted"/>
<name>A0AB39C6B2_9CAUD</name>
<dbReference type="EMBL" id="PP944851">
    <property type="protein sequence ID" value="XDJ02168.1"/>
    <property type="molecule type" value="Genomic_DNA"/>
</dbReference>
<organism evidence="1">
    <name type="scientific">Enterococcus phage PMBT56</name>
    <dbReference type="NCBI Taxonomy" id="3229530"/>
    <lineage>
        <taxon>Viruses</taxon>
        <taxon>Duplodnaviria</taxon>
        <taxon>Heunggongvirae</taxon>
        <taxon>Uroviricota</taxon>
        <taxon>Caudoviricetes</taxon>
        <taxon>Saphexavirus</taxon>
    </lineage>
</organism>
<reference evidence="1" key="1">
    <citation type="submission" date="2024-06" db="EMBL/GenBank/DDBJ databases">
        <title>This phage originates from the Bacteriophage catalogue of the Bacteriophage Competence Centre, Department of Microbiology und Biotechnology, Max Rubner-Institut, Kiel, Germany.</title>
        <authorList>
            <person name="Sprotte S."/>
            <person name="Brinks E."/>
            <person name="Hille F."/>
        </authorList>
    </citation>
    <scope>NUCLEOTIDE SEQUENCE</scope>
</reference>
<protein>
    <submittedName>
        <fullName evidence="1">Uncharacterized protein</fullName>
    </submittedName>
</protein>
<accession>A0AB39C6B2</accession>
<evidence type="ECO:0000313" key="1">
    <source>
        <dbReference type="EMBL" id="XDJ02168.1"/>
    </source>
</evidence>
<sequence length="38" mass="4187">MYSSIYKAPHNKYVDSCAESSAKCAQNAPVRHAISINM</sequence>